<reference evidence="1" key="2">
    <citation type="submission" date="2019-08" db="EMBL/GenBank/DDBJ databases">
        <title>Investigation of anaerobic lignin degradation for improved lignocellulosic biofuels.</title>
        <authorList>
            <person name="Deangelis K.PhD."/>
        </authorList>
    </citation>
    <scope>NUCLEOTIDE SEQUENCE [LARGE SCALE GENOMIC DNA]</scope>
    <source>
        <strain evidence="1">128R</strain>
    </source>
</reference>
<sequence length="201" mass="22162">MASLKVPYFCQWATPELAADLIAGRATLADDVNWAQSGAGNQAEYCEWANHVCGMACLKMVLTHRDGVAPPLLELARRSLSYGAYVREGERIKGLIYAPFVEFVREQFSLVAKVCVDLQPHQLPPLLAQYRYFMASVHPGIRHPDTVPPTRGGHLVLLTSAEPDGVTFHNPSGDRPETRQQVTLSLTEFGRFFAGRGIAIV</sequence>
<dbReference type="OrthoDB" id="2602488at2"/>
<proteinExistence type="predicted"/>
<reference evidence="1" key="1">
    <citation type="submission" date="2019-06" db="EMBL/GenBank/DDBJ databases">
        <authorList>
            <person name="Deangelis K."/>
            <person name="Huntemann M."/>
            <person name="Clum A."/>
            <person name="Pillay M."/>
            <person name="Palaniappan K."/>
            <person name="Varghese N."/>
            <person name="Mikhailova N."/>
            <person name="Stamatis D."/>
            <person name="Reddy T."/>
            <person name="Daum C."/>
            <person name="Shapiro N."/>
            <person name="Ivanova N."/>
            <person name="Kyrpides N."/>
            <person name="Woyke T."/>
        </authorList>
    </citation>
    <scope>NUCLEOTIDE SEQUENCE [LARGE SCALE GENOMIC DNA]</scope>
    <source>
        <strain evidence="1">128R</strain>
    </source>
</reference>
<organism evidence="1">
    <name type="scientific">Serratia fonticola</name>
    <dbReference type="NCBI Taxonomy" id="47917"/>
    <lineage>
        <taxon>Bacteria</taxon>
        <taxon>Pseudomonadati</taxon>
        <taxon>Pseudomonadota</taxon>
        <taxon>Gammaproteobacteria</taxon>
        <taxon>Enterobacterales</taxon>
        <taxon>Yersiniaceae</taxon>
        <taxon>Serratia</taxon>
    </lineage>
</organism>
<dbReference type="AlphaFoldDB" id="A0A559TC28"/>
<comment type="caution">
    <text evidence="1">The sequence shown here is derived from an EMBL/GenBank/DDBJ whole genome shotgun (WGS) entry which is preliminary data.</text>
</comment>
<dbReference type="EMBL" id="VISQ01000001">
    <property type="protein sequence ID" value="TVZ72171.1"/>
    <property type="molecule type" value="Genomic_DNA"/>
</dbReference>
<accession>A0A559TC28</accession>
<evidence type="ECO:0000313" key="1">
    <source>
        <dbReference type="EMBL" id="TVZ72171.1"/>
    </source>
</evidence>
<protein>
    <recommendedName>
        <fullName evidence="2">Peptidase C39-like domain-containing protein</fullName>
    </recommendedName>
</protein>
<evidence type="ECO:0008006" key="2">
    <source>
        <dbReference type="Google" id="ProtNLM"/>
    </source>
</evidence>
<name>A0A559TC28_SERFO</name>
<gene>
    <name evidence="1" type="ORF">FHU10_4839</name>
</gene>